<reference evidence="3 4" key="1">
    <citation type="submission" date="2011-05" db="EMBL/GenBank/DDBJ databases">
        <title>Complete sequence of chromosome of Frankia symbiont of Datisca glomerata.</title>
        <authorList>
            <consortium name="US DOE Joint Genome Institute"/>
            <person name="Lucas S."/>
            <person name="Han J."/>
            <person name="Lapidus A."/>
            <person name="Cheng J.-F."/>
            <person name="Goodwin L."/>
            <person name="Pitluck S."/>
            <person name="Peters L."/>
            <person name="Mikhailova N."/>
            <person name="Chertkov O."/>
            <person name="Teshima H."/>
            <person name="Han C."/>
            <person name="Tapia R."/>
            <person name="Land M."/>
            <person name="Hauser L."/>
            <person name="Kyrpides N."/>
            <person name="Ivanova N."/>
            <person name="Pagani I."/>
            <person name="Berry A."/>
            <person name="Pawlowski K."/>
            <person name="Persson T."/>
            <person name="Vanden Heuvel B."/>
            <person name="Benson D."/>
            <person name="Woyke T."/>
        </authorList>
    </citation>
    <scope>NUCLEOTIDE SEQUENCE [LARGE SCALE GENOMIC DNA]</scope>
    <source>
        <strain evidence="4">4085684</strain>
    </source>
</reference>
<dbReference type="GO" id="GO:0003677">
    <property type="term" value="F:DNA binding"/>
    <property type="evidence" value="ECO:0007669"/>
    <property type="project" value="InterPro"/>
</dbReference>
<keyword evidence="4" id="KW-1185">Reference proteome</keyword>
<dbReference type="Pfam" id="PF03869">
    <property type="entry name" value="Arc"/>
    <property type="match status" value="1"/>
</dbReference>
<dbReference type="KEGG" id="fsy:FsymDg_3435"/>
<dbReference type="InterPro" id="IPR005569">
    <property type="entry name" value="Arc_DNA-bd_dom"/>
</dbReference>
<dbReference type="Proteomes" id="UP000001549">
    <property type="component" value="Chromosome"/>
</dbReference>
<accession>F8B1H5</accession>
<evidence type="ECO:0000256" key="1">
    <source>
        <dbReference type="SAM" id="MobiDB-lite"/>
    </source>
</evidence>
<evidence type="ECO:0000313" key="3">
    <source>
        <dbReference type="EMBL" id="AEH10727.1"/>
    </source>
</evidence>
<dbReference type="InterPro" id="IPR010985">
    <property type="entry name" value="Ribbon_hlx_hlx"/>
</dbReference>
<dbReference type="SUPFAM" id="SSF47598">
    <property type="entry name" value="Ribbon-helix-helix"/>
    <property type="match status" value="1"/>
</dbReference>
<sequence>MVAVTTMKLPVDVRDRLMALATSHGRTLGAELAALVEEAEERNWWRDAKQAAARLQADSERWEDYLREADGWDTTVSDGLGNPVSEWPEYAEERE</sequence>
<gene>
    <name evidence="3" type="ordered locus">FsymDg_3435</name>
</gene>
<feature type="domain" description="Arc-like DNA binding" evidence="2">
    <location>
        <begin position="7"/>
        <end position="39"/>
    </location>
</feature>
<feature type="region of interest" description="Disordered" evidence="1">
    <location>
        <begin position="76"/>
        <end position="95"/>
    </location>
</feature>
<dbReference type="GO" id="GO:0006355">
    <property type="term" value="P:regulation of DNA-templated transcription"/>
    <property type="evidence" value="ECO:0007669"/>
    <property type="project" value="InterPro"/>
</dbReference>
<dbReference type="Gene3D" id="1.10.1220.10">
    <property type="entry name" value="Met repressor-like"/>
    <property type="match status" value="1"/>
</dbReference>
<organism evidence="3 4">
    <name type="scientific">Candidatus Protofrankia datiscae</name>
    <dbReference type="NCBI Taxonomy" id="2716812"/>
    <lineage>
        <taxon>Bacteria</taxon>
        <taxon>Bacillati</taxon>
        <taxon>Actinomycetota</taxon>
        <taxon>Actinomycetes</taxon>
        <taxon>Frankiales</taxon>
        <taxon>Frankiaceae</taxon>
        <taxon>Protofrankia</taxon>
    </lineage>
</organism>
<dbReference type="InterPro" id="IPR013321">
    <property type="entry name" value="Arc_rbn_hlx_hlx"/>
</dbReference>
<evidence type="ECO:0000259" key="2">
    <source>
        <dbReference type="Pfam" id="PF03869"/>
    </source>
</evidence>
<name>F8B1H5_9ACTN</name>
<proteinExistence type="predicted"/>
<dbReference type="AlphaFoldDB" id="F8B1H5"/>
<dbReference type="EMBL" id="CP002801">
    <property type="protein sequence ID" value="AEH10727.1"/>
    <property type="molecule type" value="Genomic_DNA"/>
</dbReference>
<protein>
    <recommendedName>
        <fullName evidence="2">Arc-like DNA binding domain-containing protein</fullName>
    </recommendedName>
</protein>
<dbReference type="HOGENOM" id="CLU_2368737_0_0_11"/>
<evidence type="ECO:0000313" key="4">
    <source>
        <dbReference type="Proteomes" id="UP000001549"/>
    </source>
</evidence>